<dbReference type="PANTHER" id="PTHR33495">
    <property type="entry name" value="ANTI-SIGMA FACTOR ANTAGONIST TM_1081-RELATED-RELATED"/>
    <property type="match status" value="1"/>
</dbReference>
<dbReference type="PROSITE" id="PS50801">
    <property type="entry name" value="STAS"/>
    <property type="match status" value="1"/>
</dbReference>
<dbReference type="AlphaFoldDB" id="A0A178MU15"/>
<dbReference type="InterPro" id="IPR036513">
    <property type="entry name" value="STAS_dom_sf"/>
</dbReference>
<dbReference type="GO" id="GO:0043856">
    <property type="term" value="F:anti-sigma factor antagonist activity"/>
    <property type="evidence" value="ECO:0007669"/>
    <property type="project" value="InterPro"/>
</dbReference>
<evidence type="ECO:0000256" key="2">
    <source>
        <dbReference type="RuleBase" id="RU003749"/>
    </source>
</evidence>
<dbReference type="OrthoDB" id="8236316at2"/>
<accession>A0A178MU15</accession>
<evidence type="ECO:0000256" key="1">
    <source>
        <dbReference type="ARBA" id="ARBA00009013"/>
    </source>
</evidence>
<dbReference type="Proteomes" id="UP000078543">
    <property type="component" value="Unassembled WGS sequence"/>
</dbReference>
<dbReference type="Pfam" id="PF01740">
    <property type="entry name" value="STAS"/>
    <property type="match status" value="1"/>
</dbReference>
<dbReference type="CDD" id="cd07043">
    <property type="entry name" value="STAS_anti-anti-sigma_factors"/>
    <property type="match status" value="1"/>
</dbReference>
<dbReference type="RefSeq" id="WP_068499516.1">
    <property type="nucleotide sequence ID" value="NZ_LWQU01000130.1"/>
</dbReference>
<reference evidence="4 5" key="1">
    <citation type="submission" date="2016-04" db="EMBL/GenBank/DDBJ databases">
        <title>Draft genome sequence of freshwater magnetotactic bacteria Magnetospirillum marisnigri SP-1 and Magnetospirillum moscoviense BB-1.</title>
        <authorList>
            <person name="Koziaeva V."/>
            <person name="Dziuba M.V."/>
            <person name="Ivanov T.M."/>
            <person name="Kuznetsov B."/>
            <person name="Grouzdev D.S."/>
        </authorList>
    </citation>
    <scope>NUCLEOTIDE SEQUENCE [LARGE SCALE GENOMIC DNA]</scope>
    <source>
        <strain evidence="4 5">BB-1</strain>
    </source>
</reference>
<dbReference type="NCBIfam" id="TIGR00377">
    <property type="entry name" value="ant_ant_sig"/>
    <property type="match status" value="1"/>
</dbReference>
<dbReference type="SUPFAM" id="SSF52091">
    <property type="entry name" value="SpoIIaa-like"/>
    <property type="match status" value="1"/>
</dbReference>
<evidence type="ECO:0000313" key="4">
    <source>
        <dbReference type="EMBL" id="OAN51591.1"/>
    </source>
</evidence>
<feature type="domain" description="STAS" evidence="3">
    <location>
        <begin position="1"/>
        <end position="101"/>
    </location>
</feature>
<comment type="caution">
    <text evidence="4">The sequence shown here is derived from an EMBL/GenBank/DDBJ whole genome shotgun (WGS) entry which is preliminary data.</text>
</comment>
<dbReference type="Gene3D" id="3.30.750.24">
    <property type="entry name" value="STAS domain"/>
    <property type="match status" value="1"/>
</dbReference>
<organism evidence="4 5">
    <name type="scientific">Magnetospirillum moscoviense</name>
    <dbReference type="NCBI Taxonomy" id="1437059"/>
    <lineage>
        <taxon>Bacteria</taxon>
        <taxon>Pseudomonadati</taxon>
        <taxon>Pseudomonadota</taxon>
        <taxon>Alphaproteobacteria</taxon>
        <taxon>Rhodospirillales</taxon>
        <taxon>Rhodospirillaceae</taxon>
        <taxon>Magnetospirillum</taxon>
    </lineage>
</organism>
<dbReference type="PANTHER" id="PTHR33495:SF2">
    <property type="entry name" value="ANTI-SIGMA FACTOR ANTAGONIST TM_1081-RELATED"/>
    <property type="match status" value="1"/>
</dbReference>
<dbReference type="InterPro" id="IPR002645">
    <property type="entry name" value="STAS_dom"/>
</dbReference>
<comment type="similarity">
    <text evidence="1 2">Belongs to the anti-sigma-factor antagonist family.</text>
</comment>
<sequence>MSYRFSEQSGTVTVTFTGQMNFTVNVEFRELLANIVAKRPQAVVFDLSELTMIDSVGLGLLYIAQEDVAAIGAKLSLARPKDKVARLLELTEAAKTFEIIP</sequence>
<gene>
    <name evidence="4" type="ORF">A6A05_00940</name>
</gene>
<keyword evidence="5" id="KW-1185">Reference proteome</keyword>
<dbReference type="STRING" id="1437059.A6A05_00940"/>
<proteinExistence type="inferred from homology"/>
<name>A0A178MU15_9PROT</name>
<protein>
    <recommendedName>
        <fullName evidence="2">Anti-sigma factor antagonist</fullName>
    </recommendedName>
</protein>
<evidence type="ECO:0000313" key="5">
    <source>
        <dbReference type="Proteomes" id="UP000078543"/>
    </source>
</evidence>
<dbReference type="InterPro" id="IPR003658">
    <property type="entry name" value="Anti-sigma_ant"/>
</dbReference>
<evidence type="ECO:0000259" key="3">
    <source>
        <dbReference type="PROSITE" id="PS50801"/>
    </source>
</evidence>
<dbReference type="EMBL" id="LWQU01000130">
    <property type="protein sequence ID" value="OAN51591.1"/>
    <property type="molecule type" value="Genomic_DNA"/>
</dbReference>